<keyword evidence="2" id="KW-1185">Reference proteome</keyword>
<evidence type="ECO:0000313" key="1">
    <source>
        <dbReference type="EMBL" id="KAH3784361.1"/>
    </source>
</evidence>
<gene>
    <name evidence="1" type="ORF">DPMN_162315</name>
</gene>
<reference evidence="1" key="1">
    <citation type="journal article" date="2019" name="bioRxiv">
        <title>The Genome of the Zebra Mussel, Dreissena polymorpha: A Resource for Invasive Species Research.</title>
        <authorList>
            <person name="McCartney M.A."/>
            <person name="Auch B."/>
            <person name="Kono T."/>
            <person name="Mallez S."/>
            <person name="Zhang Y."/>
            <person name="Obille A."/>
            <person name="Becker A."/>
            <person name="Abrahante J.E."/>
            <person name="Garbe J."/>
            <person name="Badalamenti J.P."/>
            <person name="Herman A."/>
            <person name="Mangelson H."/>
            <person name="Liachko I."/>
            <person name="Sullivan S."/>
            <person name="Sone E.D."/>
            <person name="Koren S."/>
            <person name="Silverstein K.A.T."/>
            <person name="Beckman K.B."/>
            <person name="Gohl D.M."/>
        </authorList>
    </citation>
    <scope>NUCLEOTIDE SEQUENCE</scope>
    <source>
        <strain evidence="1">Duluth1</strain>
        <tissue evidence="1">Whole animal</tissue>
    </source>
</reference>
<evidence type="ECO:0000313" key="2">
    <source>
        <dbReference type="Proteomes" id="UP000828390"/>
    </source>
</evidence>
<dbReference type="EMBL" id="JAIWYP010000008">
    <property type="protein sequence ID" value="KAH3784361.1"/>
    <property type="molecule type" value="Genomic_DNA"/>
</dbReference>
<reference evidence="1" key="2">
    <citation type="submission" date="2020-11" db="EMBL/GenBank/DDBJ databases">
        <authorList>
            <person name="McCartney M.A."/>
            <person name="Auch B."/>
            <person name="Kono T."/>
            <person name="Mallez S."/>
            <person name="Becker A."/>
            <person name="Gohl D.M."/>
            <person name="Silverstein K.A.T."/>
            <person name="Koren S."/>
            <person name="Bechman K.B."/>
            <person name="Herman A."/>
            <person name="Abrahante J.E."/>
            <person name="Garbe J."/>
        </authorList>
    </citation>
    <scope>NUCLEOTIDE SEQUENCE</scope>
    <source>
        <strain evidence="1">Duluth1</strain>
        <tissue evidence="1">Whole animal</tissue>
    </source>
</reference>
<accession>A0A9D4ETU1</accession>
<sequence length="299" mass="33124">MLLLGIACWNRILKAFANRLDPDETPQNVASHQDPNLTSQAATNPIWTEACGNRILKAFANSLDPDETPQSVARSHFHLNKLEPQSLPPRHDGVTATATEKVQQNIHQGLLLSDDALSVGVLPDRPNIRLAFQTTPTLVKTIIFCKSYRCVYQVWSWLVIQLRDTSYDGEHRSYNRVSPLRLESTFRTCGSWSTGVHRALSCLTGRAGSDGDPALALVFAYPRSITDCHDAMKTMVNGTECVRHTVLKELRTKDMNPIPAQGDGCQDDTCEVCVCQLCICCNRCSRSCTCFGACPDKLL</sequence>
<organism evidence="1 2">
    <name type="scientific">Dreissena polymorpha</name>
    <name type="common">Zebra mussel</name>
    <name type="synonym">Mytilus polymorpha</name>
    <dbReference type="NCBI Taxonomy" id="45954"/>
    <lineage>
        <taxon>Eukaryota</taxon>
        <taxon>Metazoa</taxon>
        <taxon>Spiralia</taxon>
        <taxon>Lophotrochozoa</taxon>
        <taxon>Mollusca</taxon>
        <taxon>Bivalvia</taxon>
        <taxon>Autobranchia</taxon>
        <taxon>Heteroconchia</taxon>
        <taxon>Euheterodonta</taxon>
        <taxon>Imparidentia</taxon>
        <taxon>Neoheterodontei</taxon>
        <taxon>Myida</taxon>
        <taxon>Dreissenoidea</taxon>
        <taxon>Dreissenidae</taxon>
        <taxon>Dreissena</taxon>
    </lineage>
</organism>
<protein>
    <submittedName>
        <fullName evidence="1">Uncharacterized protein</fullName>
    </submittedName>
</protein>
<proteinExistence type="predicted"/>
<name>A0A9D4ETU1_DREPO</name>
<dbReference type="Proteomes" id="UP000828390">
    <property type="component" value="Unassembled WGS sequence"/>
</dbReference>
<dbReference type="AlphaFoldDB" id="A0A9D4ETU1"/>
<comment type="caution">
    <text evidence="1">The sequence shown here is derived from an EMBL/GenBank/DDBJ whole genome shotgun (WGS) entry which is preliminary data.</text>
</comment>